<dbReference type="GO" id="GO:0006313">
    <property type="term" value="P:DNA transposition"/>
    <property type="evidence" value="ECO:0007669"/>
    <property type="project" value="InterPro"/>
</dbReference>
<dbReference type="Pfam" id="PF01527">
    <property type="entry name" value="HTH_Tnp_1"/>
    <property type="match status" value="1"/>
</dbReference>
<dbReference type="SUPFAM" id="SSF48295">
    <property type="entry name" value="TrpR-like"/>
    <property type="match status" value="1"/>
</dbReference>
<evidence type="ECO:0000313" key="2">
    <source>
        <dbReference type="EMBL" id="VFK02160.1"/>
    </source>
</evidence>
<accession>A0A450VAD3</accession>
<evidence type="ECO:0000313" key="3">
    <source>
        <dbReference type="EMBL" id="VFK05334.1"/>
    </source>
</evidence>
<evidence type="ECO:0000313" key="1">
    <source>
        <dbReference type="EMBL" id="VFK01740.1"/>
    </source>
</evidence>
<protein>
    <submittedName>
        <fullName evidence="1">Transposase</fullName>
    </submittedName>
</protein>
<dbReference type="EMBL" id="CAADFJ010000260">
    <property type="protein sequence ID" value="VFK05334.1"/>
    <property type="molecule type" value="Genomic_DNA"/>
</dbReference>
<dbReference type="InterPro" id="IPR002514">
    <property type="entry name" value="Transposase_8"/>
</dbReference>
<dbReference type="GO" id="GO:0043565">
    <property type="term" value="F:sequence-specific DNA binding"/>
    <property type="evidence" value="ECO:0007669"/>
    <property type="project" value="InterPro"/>
</dbReference>
<dbReference type="EMBL" id="CAADFI010000244">
    <property type="protein sequence ID" value="VFK01740.1"/>
    <property type="molecule type" value="Genomic_DNA"/>
</dbReference>
<proteinExistence type="predicted"/>
<organism evidence="1">
    <name type="scientific">Candidatus Kentrum eta</name>
    <dbReference type="NCBI Taxonomy" id="2126337"/>
    <lineage>
        <taxon>Bacteria</taxon>
        <taxon>Pseudomonadati</taxon>
        <taxon>Pseudomonadota</taxon>
        <taxon>Gammaproteobacteria</taxon>
        <taxon>Candidatus Kentrum</taxon>
    </lineage>
</organism>
<gene>
    <name evidence="2" type="ORF">BECKH772A_GA0070896_102565</name>
    <name evidence="1" type="ORF">BECKH772B_GA0070898_102446</name>
    <name evidence="3" type="ORF">BECKH772C_GA0070978_102605</name>
</gene>
<dbReference type="AlphaFoldDB" id="A0A450VAD3"/>
<sequence>MSKRRKQYSPDFKAKVALAALQNTQTTSEIGARYEIHPTMVTSWKRELIDGAGVVFDKASKSRNQTQATEEELYRQIGMLKVKRDFLAKKLGH</sequence>
<dbReference type="GO" id="GO:0004803">
    <property type="term" value="F:transposase activity"/>
    <property type="evidence" value="ECO:0007669"/>
    <property type="project" value="InterPro"/>
</dbReference>
<name>A0A450VAD3_9GAMM</name>
<dbReference type="EMBL" id="CAADFG010000256">
    <property type="protein sequence ID" value="VFK02160.1"/>
    <property type="molecule type" value="Genomic_DNA"/>
</dbReference>
<dbReference type="InterPro" id="IPR010921">
    <property type="entry name" value="Trp_repressor/repl_initiator"/>
</dbReference>
<reference evidence="1" key="1">
    <citation type="submission" date="2019-02" db="EMBL/GenBank/DDBJ databases">
        <authorList>
            <person name="Gruber-Vodicka R. H."/>
            <person name="Seah K. B. B."/>
        </authorList>
    </citation>
    <scope>NUCLEOTIDE SEQUENCE</scope>
    <source>
        <strain evidence="3">BECK_SA2B12</strain>
        <strain evidence="2">BECK_SA2B15</strain>
        <strain evidence="1">BECK_SA2B20</strain>
    </source>
</reference>